<dbReference type="GeneID" id="84593424"/>
<gene>
    <name evidence="1" type="ORF">An16g05230</name>
</gene>
<evidence type="ECO:0000313" key="1">
    <source>
        <dbReference type="RefSeq" id="XP_059606555.1"/>
    </source>
</evidence>
<dbReference type="KEGG" id="ang:An16g05230"/>
<protein>
    <submittedName>
        <fullName evidence="1">Uncharacterized protein</fullName>
    </submittedName>
</protein>
<sequence length="224" mass="24168">MTSSLAVGATRKPCLGNGPRPCVMILLLPVYNRHAQIDAIHDGRLHNSKKFIACCLGRHSQLDLEPAPTPKEPFSTTDARPSGNPSLLEFEQVLPIDSHPSVPGAIAATHSSSHLLTLLPHWWLILSADGTPLADITVWTIKIVRTSVVMSIKAAELILSPEHCPTNCDFHFASGPIHSIALNGPSHREDGLDEVDRVPSANVQPTTCAKFAVTSDPKVFMRSA</sequence>
<organism evidence="1">
    <name type="scientific">Aspergillus niger</name>
    <dbReference type="NCBI Taxonomy" id="5061"/>
    <lineage>
        <taxon>Eukaryota</taxon>
        <taxon>Fungi</taxon>
        <taxon>Dikarya</taxon>
        <taxon>Ascomycota</taxon>
        <taxon>Pezizomycotina</taxon>
        <taxon>Eurotiomycetes</taxon>
        <taxon>Eurotiomycetidae</taxon>
        <taxon>Eurotiales</taxon>
        <taxon>Aspergillaceae</taxon>
        <taxon>Aspergillus</taxon>
        <taxon>Aspergillus subgen. Circumdati</taxon>
    </lineage>
</organism>
<proteinExistence type="predicted"/>
<accession>A0AAJ8C277</accession>
<dbReference type="VEuPathDB" id="FungiDB:An16g05230"/>
<dbReference type="RefSeq" id="XP_059606555.1">
    <property type="nucleotide sequence ID" value="XM_059745137.1"/>
</dbReference>
<name>A0AAJ8C277_ASPNG</name>
<dbReference type="AlphaFoldDB" id="A0AAJ8C277"/>
<reference evidence="1" key="2">
    <citation type="submission" date="2025-08" db="UniProtKB">
        <authorList>
            <consortium name="RefSeq"/>
        </authorList>
    </citation>
    <scope>IDENTIFICATION</scope>
</reference>
<reference evidence="1" key="1">
    <citation type="submission" date="2025-02" db="EMBL/GenBank/DDBJ databases">
        <authorList>
            <consortium name="NCBI Genome Project"/>
        </authorList>
    </citation>
    <scope>NUCLEOTIDE SEQUENCE</scope>
</reference>